<dbReference type="RefSeq" id="WP_379714611.1">
    <property type="nucleotide sequence ID" value="NZ_JBHTBS010000009.1"/>
</dbReference>
<proteinExistence type="predicted"/>
<keyword evidence="2" id="KW-1185">Reference proteome</keyword>
<dbReference type="InterPro" id="IPR026350">
    <property type="entry name" value="GxxExxY"/>
</dbReference>
<dbReference type="NCBIfam" id="TIGR04256">
    <property type="entry name" value="GxxExxY"/>
    <property type="match status" value="1"/>
</dbReference>
<reference evidence="2" key="1">
    <citation type="journal article" date="2019" name="Int. J. Syst. Evol. Microbiol.">
        <title>The Global Catalogue of Microorganisms (GCM) 10K type strain sequencing project: providing services to taxonomists for standard genome sequencing and annotation.</title>
        <authorList>
            <consortium name="The Broad Institute Genomics Platform"/>
            <consortium name="The Broad Institute Genome Sequencing Center for Infectious Disease"/>
            <person name="Wu L."/>
            <person name="Ma J."/>
        </authorList>
    </citation>
    <scope>NUCLEOTIDE SEQUENCE [LARGE SCALE GENOMIC DNA]</scope>
    <source>
        <strain evidence="2">CGMCC 4.1467</strain>
    </source>
</reference>
<name>A0ABW2LCS5_9BACT</name>
<organism evidence="1 2">
    <name type="scientific">Haloferula chungangensis</name>
    <dbReference type="NCBI Taxonomy" id="1048331"/>
    <lineage>
        <taxon>Bacteria</taxon>
        <taxon>Pseudomonadati</taxon>
        <taxon>Verrucomicrobiota</taxon>
        <taxon>Verrucomicrobiia</taxon>
        <taxon>Verrucomicrobiales</taxon>
        <taxon>Verrucomicrobiaceae</taxon>
        <taxon>Haloferula</taxon>
    </lineage>
</organism>
<sequence>MHPKFHRADELSHIAIGAAIEVHKLKGPGLIESIYEKCVLRELGLQGITASQQLRVPIEYKGFVFEEPLRIDILVEQHLILELKVLEKVLPIHKAQLLSYMKLLDIPLGLIINFHSLRLTDGVSRMILQGADRPDSDNK</sequence>
<dbReference type="Proteomes" id="UP001596472">
    <property type="component" value="Unassembled WGS sequence"/>
</dbReference>
<accession>A0ABW2LCS5</accession>
<protein>
    <submittedName>
        <fullName evidence="1">GxxExxY protein</fullName>
    </submittedName>
</protein>
<evidence type="ECO:0000313" key="1">
    <source>
        <dbReference type="EMBL" id="MFC7338792.1"/>
    </source>
</evidence>
<comment type="caution">
    <text evidence="1">The sequence shown here is derived from an EMBL/GenBank/DDBJ whole genome shotgun (WGS) entry which is preliminary data.</text>
</comment>
<evidence type="ECO:0000313" key="2">
    <source>
        <dbReference type="Proteomes" id="UP001596472"/>
    </source>
</evidence>
<gene>
    <name evidence="1" type="ORF">ACFQY0_16470</name>
</gene>
<dbReference type="EMBL" id="JBHTBS010000009">
    <property type="protein sequence ID" value="MFC7338792.1"/>
    <property type="molecule type" value="Genomic_DNA"/>
</dbReference>
<dbReference type="Pfam" id="PF13366">
    <property type="entry name" value="PDDEXK_3"/>
    <property type="match status" value="1"/>
</dbReference>